<protein>
    <recommendedName>
        <fullName evidence="4 5">Large ribosomal subunit protein uL29</fullName>
    </recommendedName>
</protein>
<dbReference type="GO" id="GO:0006412">
    <property type="term" value="P:translation"/>
    <property type="evidence" value="ECO:0007669"/>
    <property type="project" value="UniProtKB-UniRule"/>
</dbReference>
<reference evidence="6 7" key="1">
    <citation type="journal article" date="2016" name="Nat. Commun.">
        <title>Thousands of microbial genomes shed light on interconnected biogeochemical processes in an aquifer system.</title>
        <authorList>
            <person name="Anantharaman K."/>
            <person name="Brown C.T."/>
            <person name="Hug L.A."/>
            <person name="Sharon I."/>
            <person name="Castelle C.J."/>
            <person name="Probst A.J."/>
            <person name="Thomas B.C."/>
            <person name="Singh A."/>
            <person name="Wilkins M.J."/>
            <person name="Karaoz U."/>
            <person name="Brodie E.L."/>
            <person name="Williams K.H."/>
            <person name="Hubbard S.S."/>
            <person name="Banfield J.F."/>
        </authorList>
    </citation>
    <scope>NUCLEOTIDE SEQUENCE [LARGE SCALE GENOMIC DNA]</scope>
</reference>
<evidence type="ECO:0000313" key="6">
    <source>
        <dbReference type="EMBL" id="OGZ01565.1"/>
    </source>
</evidence>
<keyword evidence="3 5" id="KW-0687">Ribonucleoprotein</keyword>
<dbReference type="InterPro" id="IPR036049">
    <property type="entry name" value="Ribosomal_uL29_sf"/>
</dbReference>
<dbReference type="NCBIfam" id="TIGR00012">
    <property type="entry name" value="L29"/>
    <property type="match status" value="1"/>
</dbReference>
<dbReference type="HAMAP" id="MF_00374">
    <property type="entry name" value="Ribosomal_uL29"/>
    <property type="match status" value="1"/>
</dbReference>
<keyword evidence="2 5" id="KW-0689">Ribosomal protein</keyword>
<organism evidence="6 7">
    <name type="scientific">Candidatus Liptonbacteria bacterium RIFCSPLOWO2_01_FULL_56_20</name>
    <dbReference type="NCBI Taxonomy" id="1798652"/>
    <lineage>
        <taxon>Bacteria</taxon>
        <taxon>Candidatus Liptoniibacteriota</taxon>
    </lineage>
</organism>
<dbReference type="AlphaFoldDB" id="A0A1G2CJK6"/>
<evidence type="ECO:0000256" key="1">
    <source>
        <dbReference type="ARBA" id="ARBA00009254"/>
    </source>
</evidence>
<dbReference type="GO" id="GO:0005840">
    <property type="term" value="C:ribosome"/>
    <property type="evidence" value="ECO:0007669"/>
    <property type="project" value="UniProtKB-KW"/>
</dbReference>
<dbReference type="InterPro" id="IPR001854">
    <property type="entry name" value="Ribosomal_uL29"/>
</dbReference>
<proteinExistence type="inferred from homology"/>
<evidence type="ECO:0000256" key="5">
    <source>
        <dbReference type="HAMAP-Rule" id="MF_00374"/>
    </source>
</evidence>
<dbReference type="EMBL" id="MHLC01000007">
    <property type="protein sequence ID" value="OGZ01565.1"/>
    <property type="molecule type" value="Genomic_DNA"/>
</dbReference>
<comment type="caution">
    <text evidence="6">The sequence shown here is derived from an EMBL/GenBank/DDBJ whole genome shotgun (WGS) entry which is preliminary data.</text>
</comment>
<name>A0A1G2CJK6_9BACT</name>
<evidence type="ECO:0000313" key="7">
    <source>
        <dbReference type="Proteomes" id="UP000178495"/>
    </source>
</evidence>
<dbReference type="SUPFAM" id="SSF46561">
    <property type="entry name" value="Ribosomal protein L29 (L29p)"/>
    <property type="match status" value="1"/>
</dbReference>
<dbReference type="Gene3D" id="1.10.287.310">
    <property type="match status" value="1"/>
</dbReference>
<gene>
    <name evidence="5" type="primary">rpmC</name>
    <name evidence="6" type="ORF">A3A43_01495</name>
</gene>
<evidence type="ECO:0000256" key="2">
    <source>
        <dbReference type="ARBA" id="ARBA00022980"/>
    </source>
</evidence>
<dbReference type="GO" id="GO:0003735">
    <property type="term" value="F:structural constituent of ribosome"/>
    <property type="evidence" value="ECO:0007669"/>
    <property type="project" value="InterPro"/>
</dbReference>
<comment type="similarity">
    <text evidence="1 5">Belongs to the universal ribosomal protein uL29 family.</text>
</comment>
<sequence length="69" mass="8144">MKPREIKELKNKPRADLEKLLHEARERLRVLRFDLAAGKVKNVGELRMLQKDIARMLTFLRMSDAQAKQ</sequence>
<dbReference type="Proteomes" id="UP000178495">
    <property type="component" value="Unassembled WGS sequence"/>
</dbReference>
<dbReference type="STRING" id="1798652.A3A43_01495"/>
<dbReference type="Pfam" id="PF00831">
    <property type="entry name" value="Ribosomal_L29"/>
    <property type="match status" value="1"/>
</dbReference>
<accession>A0A1G2CJK6</accession>
<dbReference type="GO" id="GO:1990904">
    <property type="term" value="C:ribonucleoprotein complex"/>
    <property type="evidence" value="ECO:0007669"/>
    <property type="project" value="UniProtKB-KW"/>
</dbReference>
<evidence type="ECO:0000256" key="3">
    <source>
        <dbReference type="ARBA" id="ARBA00023274"/>
    </source>
</evidence>
<evidence type="ECO:0000256" key="4">
    <source>
        <dbReference type="ARBA" id="ARBA00035204"/>
    </source>
</evidence>